<accession>A0A8J4QKQ8</accession>
<evidence type="ECO:0000256" key="1">
    <source>
        <dbReference type="ARBA" id="ARBA00022614"/>
    </source>
</evidence>
<organism evidence="5 6">
    <name type="scientific">Castanea mollissima</name>
    <name type="common">Chinese chestnut</name>
    <dbReference type="NCBI Taxonomy" id="60419"/>
    <lineage>
        <taxon>Eukaryota</taxon>
        <taxon>Viridiplantae</taxon>
        <taxon>Streptophyta</taxon>
        <taxon>Embryophyta</taxon>
        <taxon>Tracheophyta</taxon>
        <taxon>Spermatophyta</taxon>
        <taxon>Magnoliopsida</taxon>
        <taxon>eudicotyledons</taxon>
        <taxon>Gunneridae</taxon>
        <taxon>Pentapetalae</taxon>
        <taxon>rosids</taxon>
        <taxon>fabids</taxon>
        <taxon>Fagales</taxon>
        <taxon>Fagaceae</taxon>
        <taxon>Castanea</taxon>
    </lineage>
</organism>
<evidence type="ECO:0000256" key="3">
    <source>
        <dbReference type="SAM" id="SignalP"/>
    </source>
</evidence>
<dbReference type="PANTHER" id="PTHR48065">
    <property type="entry name" value="OS10G0469600 PROTEIN"/>
    <property type="match status" value="1"/>
</dbReference>
<proteinExistence type="predicted"/>
<dbReference type="Pfam" id="PF00560">
    <property type="entry name" value="LRR_1"/>
    <property type="match status" value="2"/>
</dbReference>
<dbReference type="InterPro" id="IPR001611">
    <property type="entry name" value="Leu-rich_rpt"/>
</dbReference>
<feature type="domain" description="Leucine-rich repeat-containing N-terminal plant-type" evidence="4">
    <location>
        <begin position="28"/>
        <end position="70"/>
    </location>
</feature>
<dbReference type="InterPro" id="IPR013210">
    <property type="entry name" value="LRR_N_plant-typ"/>
</dbReference>
<dbReference type="Gene3D" id="3.80.10.10">
    <property type="entry name" value="Ribonuclease Inhibitor"/>
    <property type="match status" value="2"/>
</dbReference>
<sequence length="271" mass="31271">MELGRFWWWVVLILVQFGMNGCFGCWEQERAALLQLKASINSTGDIENFQTWNSTNKNSDCCDWDGVKCNNTTGRIIQLDLSWTISWSWEDWCLNASLFLPFEELQQLNLEGNQISRWVPNEGFERFSALRKLEMLYLAYNHFNNNILSSFSGISSLKLLDLSANKLNGSLHIPAFSNLEELYLNDNEINDFVTTTTKGSNNLPKLQVLELDWNKVNARIFKSLTTFTSLKILSMRGNDLEGSFTTEESTRIITKRKGNLCDIFRFDRRGT</sequence>
<name>A0A8J4QKQ8_9ROSI</name>
<dbReference type="Proteomes" id="UP000737018">
    <property type="component" value="Unassembled WGS sequence"/>
</dbReference>
<dbReference type="OrthoDB" id="4691307at2759"/>
<evidence type="ECO:0000313" key="6">
    <source>
        <dbReference type="Proteomes" id="UP000737018"/>
    </source>
</evidence>
<feature type="signal peptide" evidence="3">
    <location>
        <begin position="1"/>
        <end position="24"/>
    </location>
</feature>
<keyword evidence="3" id="KW-0732">Signal</keyword>
<comment type="caution">
    <text evidence="5">The sequence shown here is derived from an EMBL/GenBank/DDBJ whole genome shotgun (WGS) entry which is preliminary data.</text>
</comment>
<evidence type="ECO:0000313" key="5">
    <source>
        <dbReference type="EMBL" id="KAF3947839.1"/>
    </source>
</evidence>
<protein>
    <recommendedName>
        <fullName evidence="4">Leucine-rich repeat-containing N-terminal plant-type domain-containing protein</fullName>
    </recommendedName>
</protein>
<dbReference type="Pfam" id="PF08263">
    <property type="entry name" value="LRRNT_2"/>
    <property type="match status" value="1"/>
</dbReference>
<evidence type="ECO:0000256" key="2">
    <source>
        <dbReference type="ARBA" id="ARBA00022737"/>
    </source>
</evidence>
<evidence type="ECO:0000259" key="4">
    <source>
        <dbReference type="Pfam" id="PF08263"/>
    </source>
</evidence>
<dbReference type="SUPFAM" id="SSF52058">
    <property type="entry name" value="L domain-like"/>
    <property type="match status" value="1"/>
</dbReference>
<dbReference type="EMBL" id="JRKL02007349">
    <property type="protein sequence ID" value="KAF3947839.1"/>
    <property type="molecule type" value="Genomic_DNA"/>
</dbReference>
<dbReference type="AlphaFoldDB" id="A0A8J4QKQ8"/>
<reference evidence="5" key="1">
    <citation type="submission" date="2020-03" db="EMBL/GenBank/DDBJ databases">
        <title>Castanea mollissima Vanexum genome sequencing.</title>
        <authorList>
            <person name="Staton M."/>
        </authorList>
    </citation>
    <scope>NUCLEOTIDE SEQUENCE</scope>
    <source>
        <tissue evidence="5">Leaf</tissue>
    </source>
</reference>
<keyword evidence="6" id="KW-1185">Reference proteome</keyword>
<keyword evidence="2" id="KW-0677">Repeat</keyword>
<keyword evidence="1" id="KW-0433">Leucine-rich repeat</keyword>
<gene>
    <name evidence="5" type="ORF">CMV_026087</name>
</gene>
<dbReference type="InterPro" id="IPR032675">
    <property type="entry name" value="LRR_dom_sf"/>
</dbReference>
<feature type="chain" id="PRO_5035239344" description="Leucine-rich repeat-containing N-terminal plant-type domain-containing protein" evidence="3">
    <location>
        <begin position="25"/>
        <end position="271"/>
    </location>
</feature>